<dbReference type="AlphaFoldDB" id="A0A6L2LIX7"/>
<sequence>MAEEDPPSEVTVVPKFDMPYHVSAMSHKDVKSLAKQYDIPLDLHLCASTEGWTMDKLLKEGHWFSFEKDVGKGTGGKIFQETFFGMKGWKDMFFFLDRRAIPDAMAWRHHDSNVNDALPNDGFSILDVHALAKKFIDLRLVPANLLFKAGIASTWDFLGFYPISKDTEINVHTFPFSLWCFYYSRYCISCKKTIDQHITPHLEGHPILDKTEFQKEVEVEDHKVLAAKERKAPAAAKKKAHKKRDRNEGECS</sequence>
<name>A0A6L2LIX7_TANCI</name>
<evidence type="ECO:0000313" key="2">
    <source>
        <dbReference type="EMBL" id="GEU61771.1"/>
    </source>
</evidence>
<organism evidence="2">
    <name type="scientific">Tanacetum cinerariifolium</name>
    <name type="common">Dalmatian daisy</name>
    <name type="synonym">Chrysanthemum cinerariifolium</name>
    <dbReference type="NCBI Taxonomy" id="118510"/>
    <lineage>
        <taxon>Eukaryota</taxon>
        <taxon>Viridiplantae</taxon>
        <taxon>Streptophyta</taxon>
        <taxon>Embryophyta</taxon>
        <taxon>Tracheophyta</taxon>
        <taxon>Spermatophyta</taxon>
        <taxon>Magnoliopsida</taxon>
        <taxon>eudicotyledons</taxon>
        <taxon>Gunneridae</taxon>
        <taxon>Pentapetalae</taxon>
        <taxon>asterids</taxon>
        <taxon>campanulids</taxon>
        <taxon>Asterales</taxon>
        <taxon>Asteraceae</taxon>
        <taxon>Asteroideae</taxon>
        <taxon>Anthemideae</taxon>
        <taxon>Anthemidinae</taxon>
        <taxon>Tanacetum</taxon>
    </lineage>
</organism>
<feature type="region of interest" description="Disordered" evidence="1">
    <location>
        <begin position="226"/>
        <end position="252"/>
    </location>
</feature>
<dbReference type="EMBL" id="BKCJ010004560">
    <property type="protein sequence ID" value="GEU61771.1"/>
    <property type="molecule type" value="Genomic_DNA"/>
</dbReference>
<reference evidence="2" key="1">
    <citation type="journal article" date="2019" name="Sci. Rep.">
        <title>Draft genome of Tanacetum cinerariifolium, the natural source of mosquito coil.</title>
        <authorList>
            <person name="Yamashiro T."/>
            <person name="Shiraishi A."/>
            <person name="Satake H."/>
            <person name="Nakayama K."/>
        </authorList>
    </citation>
    <scope>NUCLEOTIDE SEQUENCE</scope>
</reference>
<gene>
    <name evidence="2" type="ORF">Tci_033749</name>
</gene>
<comment type="caution">
    <text evidence="2">The sequence shown here is derived from an EMBL/GenBank/DDBJ whole genome shotgun (WGS) entry which is preliminary data.</text>
</comment>
<proteinExistence type="predicted"/>
<evidence type="ECO:0000256" key="1">
    <source>
        <dbReference type="SAM" id="MobiDB-lite"/>
    </source>
</evidence>
<accession>A0A6L2LIX7</accession>
<protein>
    <submittedName>
        <fullName evidence="2">Uncharacterized protein</fullName>
    </submittedName>
</protein>